<dbReference type="RefSeq" id="WP_136862982.1">
    <property type="nucleotide sequence ID" value="NZ_SWCJ01000004.1"/>
</dbReference>
<dbReference type="OrthoDB" id="9785445at2"/>
<keyword evidence="1" id="KW-1133">Transmembrane helix</keyword>
<feature type="transmembrane region" description="Helical" evidence="1">
    <location>
        <begin position="7"/>
        <end position="27"/>
    </location>
</feature>
<sequence length="180" mass="20370">MNSRNRYTLLILSGVFIAPVLLAYLYLSQGWYQGGVTNKGTLLANTNYHTFNQANPAEQHWQLLTLLPSDCRQVCEDTLTAMQQTLLALGREQDRLVPVVFHEQQVDTKLEQHLSARRFEFEVANGATATALAPYNLVIVDPMGQWVMAYPLVEDKEQQILQAKDVLADLRKLLKLSRIG</sequence>
<evidence type="ECO:0008006" key="4">
    <source>
        <dbReference type="Google" id="ProtNLM"/>
    </source>
</evidence>
<evidence type="ECO:0000313" key="2">
    <source>
        <dbReference type="EMBL" id="TKB56252.1"/>
    </source>
</evidence>
<reference evidence="2 3" key="1">
    <citation type="submission" date="2019-04" db="EMBL/GenBank/DDBJ databases">
        <authorList>
            <person name="Hwang J.C."/>
        </authorList>
    </citation>
    <scope>NUCLEOTIDE SEQUENCE [LARGE SCALE GENOMIC DNA]</scope>
    <source>
        <strain evidence="2 3">IMCC35002</strain>
    </source>
</reference>
<dbReference type="EMBL" id="SWCJ01000004">
    <property type="protein sequence ID" value="TKB56252.1"/>
    <property type="molecule type" value="Genomic_DNA"/>
</dbReference>
<dbReference type="AlphaFoldDB" id="A0A4U1BSC6"/>
<gene>
    <name evidence="2" type="ORF">FCL42_08550</name>
</gene>
<dbReference type="Proteomes" id="UP000305675">
    <property type="component" value="Unassembled WGS sequence"/>
</dbReference>
<name>A0A4U1BSC6_9GAMM</name>
<keyword evidence="1" id="KW-0472">Membrane</keyword>
<accession>A0A4U1BSC6</accession>
<protein>
    <recommendedName>
        <fullName evidence="4">Cytochrome oxidase Cu insertion factor, SCO1/SenC/PrrC family</fullName>
    </recommendedName>
</protein>
<keyword evidence="3" id="KW-1185">Reference proteome</keyword>
<organism evidence="2 3">
    <name type="scientific">Ferrimonas aestuarii</name>
    <dbReference type="NCBI Taxonomy" id="2569539"/>
    <lineage>
        <taxon>Bacteria</taxon>
        <taxon>Pseudomonadati</taxon>
        <taxon>Pseudomonadota</taxon>
        <taxon>Gammaproteobacteria</taxon>
        <taxon>Alteromonadales</taxon>
        <taxon>Ferrimonadaceae</taxon>
        <taxon>Ferrimonas</taxon>
    </lineage>
</organism>
<evidence type="ECO:0000256" key="1">
    <source>
        <dbReference type="SAM" id="Phobius"/>
    </source>
</evidence>
<comment type="caution">
    <text evidence="2">The sequence shown here is derived from an EMBL/GenBank/DDBJ whole genome shotgun (WGS) entry which is preliminary data.</text>
</comment>
<keyword evidence="1" id="KW-0812">Transmembrane</keyword>
<evidence type="ECO:0000313" key="3">
    <source>
        <dbReference type="Proteomes" id="UP000305675"/>
    </source>
</evidence>
<proteinExistence type="predicted"/>